<protein>
    <submittedName>
        <fullName evidence="2">Uncharacterized protein</fullName>
    </submittedName>
</protein>
<feature type="region of interest" description="Disordered" evidence="1">
    <location>
        <begin position="1"/>
        <end position="31"/>
    </location>
</feature>
<dbReference type="Proteomes" id="UP000054047">
    <property type="component" value="Unassembled WGS sequence"/>
</dbReference>
<dbReference type="PANTHER" id="PTHR21592:SF23">
    <property type="entry name" value="DAUER UP-REGULATED"/>
    <property type="match status" value="1"/>
</dbReference>
<dbReference type="Pfam" id="PF03057">
    <property type="entry name" value="DUF236"/>
    <property type="match status" value="2"/>
</dbReference>
<evidence type="ECO:0000313" key="2">
    <source>
        <dbReference type="EMBL" id="KIH42590.1"/>
    </source>
</evidence>
<dbReference type="AlphaFoldDB" id="A0A0C2F221"/>
<organism evidence="2 3">
    <name type="scientific">Ancylostoma duodenale</name>
    <dbReference type="NCBI Taxonomy" id="51022"/>
    <lineage>
        <taxon>Eukaryota</taxon>
        <taxon>Metazoa</taxon>
        <taxon>Ecdysozoa</taxon>
        <taxon>Nematoda</taxon>
        <taxon>Chromadorea</taxon>
        <taxon>Rhabditida</taxon>
        <taxon>Rhabditina</taxon>
        <taxon>Rhabditomorpha</taxon>
        <taxon>Strongyloidea</taxon>
        <taxon>Ancylostomatidae</taxon>
        <taxon>Ancylostomatinae</taxon>
        <taxon>Ancylostoma</taxon>
    </lineage>
</organism>
<feature type="non-terminal residue" evidence="2">
    <location>
        <position position="1"/>
    </location>
</feature>
<proteinExistence type="predicted"/>
<sequence>EGGMSPGPGCSPGGEGMKIRPPAQNKMIGTYDPNYQTLAGLNNEDVFKKKEPAGGGGGRGEGEGEGMKIRPPAQNKMIGTFDPNYQTLAGLNNDDVFRPKGNGVIRRNEIKEDRNAQWCTY</sequence>
<accession>A0A0C2F221</accession>
<dbReference type="EMBL" id="KN795123">
    <property type="protein sequence ID" value="KIH42590.1"/>
    <property type="molecule type" value="Genomic_DNA"/>
</dbReference>
<dbReference type="PANTHER" id="PTHR21592">
    <property type="entry name" value="CHROMOSOME UNDETERMINED SCAFFOLD_25, WHOLE GENOME SHOTGUN SEQUENCE"/>
    <property type="match status" value="1"/>
</dbReference>
<dbReference type="OrthoDB" id="5875811at2759"/>
<keyword evidence="3" id="KW-1185">Reference proteome</keyword>
<reference evidence="2 3" key="1">
    <citation type="submission" date="2013-12" db="EMBL/GenBank/DDBJ databases">
        <title>Draft genome of the parsitic nematode Ancylostoma duodenale.</title>
        <authorList>
            <person name="Mitreva M."/>
        </authorList>
    </citation>
    <scope>NUCLEOTIDE SEQUENCE [LARGE SCALE GENOMIC DNA]</scope>
    <source>
        <strain evidence="2 3">Zhejiang</strain>
    </source>
</reference>
<dbReference type="InterPro" id="IPR004296">
    <property type="entry name" value="DUF236"/>
</dbReference>
<feature type="region of interest" description="Disordered" evidence="1">
    <location>
        <begin position="46"/>
        <end position="81"/>
    </location>
</feature>
<evidence type="ECO:0000256" key="1">
    <source>
        <dbReference type="SAM" id="MobiDB-lite"/>
    </source>
</evidence>
<name>A0A0C2F221_9BILA</name>
<feature type="compositionally biased region" description="Gly residues" evidence="1">
    <location>
        <begin position="1"/>
        <end position="16"/>
    </location>
</feature>
<gene>
    <name evidence="2" type="ORF">ANCDUO_27425</name>
</gene>
<evidence type="ECO:0000313" key="3">
    <source>
        <dbReference type="Proteomes" id="UP000054047"/>
    </source>
</evidence>